<protein>
    <recommendedName>
        <fullName evidence="2">Tail completion protein</fullName>
    </recommendedName>
</protein>
<sequence>MPAAISTLRGTLAAALINNSLWSTFSFPPATPIANSVTISPSDPYVTPSNNGYNTIAPLVNFNINIFVPLLDNEGNLNGIEEMLVSVFNKLAASSIVYNVGTVSTPSVYTSATGDLLTCSMQVSILSNWS</sequence>
<evidence type="ECO:0008006" key="2">
    <source>
        <dbReference type="Google" id="ProtNLM"/>
    </source>
</evidence>
<organism evidence="1">
    <name type="scientific">uncultured Caudovirales phage</name>
    <dbReference type="NCBI Taxonomy" id="2100421"/>
    <lineage>
        <taxon>Viruses</taxon>
        <taxon>Duplodnaviria</taxon>
        <taxon>Heunggongvirae</taxon>
        <taxon>Uroviricota</taxon>
        <taxon>Caudoviricetes</taxon>
        <taxon>Peduoviridae</taxon>
        <taxon>Maltschvirus</taxon>
        <taxon>Maltschvirus maltsch</taxon>
    </lineage>
</organism>
<accession>A0A6J5MQ88</accession>
<name>A0A6J5MQ88_9CAUD</name>
<evidence type="ECO:0000313" key="1">
    <source>
        <dbReference type="EMBL" id="CAB4149295.1"/>
    </source>
</evidence>
<reference evidence="1" key="1">
    <citation type="submission" date="2020-04" db="EMBL/GenBank/DDBJ databases">
        <authorList>
            <person name="Chiriac C."/>
            <person name="Salcher M."/>
            <person name="Ghai R."/>
            <person name="Kavagutti S V."/>
        </authorList>
    </citation>
    <scope>NUCLEOTIDE SEQUENCE</scope>
</reference>
<proteinExistence type="predicted"/>
<dbReference type="EMBL" id="LR796513">
    <property type="protein sequence ID" value="CAB4149295.1"/>
    <property type="molecule type" value="Genomic_DNA"/>
</dbReference>
<gene>
    <name evidence="1" type="ORF">UFOVP539_28</name>
</gene>